<keyword evidence="5" id="KW-1185">Reference proteome</keyword>
<feature type="region of interest" description="Disordered" evidence="2">
    <location>
        <begin position="1"/>
        <end position="23"/>
    </location>
</feature>
<dbReference type="Proteomes" id="UP000272474">
    <property type="component" value="Unassembled WGS sequence"/>
</dbReference>
<evidence type="ECO:0000259" key="3">
    <source>
        <dbReference type="Pfam" id="PF00975"/>
    </source>
</evidence>
<dbReference type="EMBL" id="RBAL01000001">
    <property type="protein sequence ID" value="RKN47291.1"/>
    <property type="molecule type" value="Genomic_DNA"/>
</dbReference>
<dbReference type="GO" id="GO:0008610">
    <property type="term" value="P:lipid biosynthetic process"/>
    <property type="evidence" value="ECO:0007669"/>
    <property type="project" value="TreeGrafter"/>
</dbReference>
<reference evidence="4 5" key="1">
    <citation type="journal article" date="2014" name="Int. J. Syst. Evol. Microbiol.">
        <title>Streptomyces hoynatensis sp. nov., isolated from deep marine sediment.</title>
        <authorList>
            <person name="Veyisoglu A."/>
            <person name="Sahin N."/>
        </authorList>
    </citation>
    <scope>NUCLEOTIDE SEQUENCE [LARGE SCALE GENOMIC DNA]</scope>
    <source>
        <strain evidence="4 5">KCTC 29097</strain>
    </source>
</reference>
<dbReference type="PANTHER" id="PTHR11487:SF0">
    <property type="entry name" value="S-ACYL FATTY ACID SYNTHASE THIOESTERASE, MEDIUM CHAIN"/>
    <property type="match status" value="1"/>
</dbReference>
<dbReference type="Gene3D" id="3.40.50.1820">
    <property type="entry name" value="alpha/beta hydrolase"/>
    <property type="match status" value="1"/>
</dbReference>
<accession>A0A3A9ZFZ1</accession>
<feature type="domain" description="Thioesterase" evidence="3">
    <location>
        <begin position="41"/>
        <end position="258"/>
    </location>
</feature>
<evidence type="ECO:0000256" key="1">
    <source>
        <dbReference type="ARBA" id="ARBA00007169"/>
    </source>
</evidence>
<comment type="caution">
    <text evidence="4">The sequence shown here is derived from an EMBL/GenBank/DDBJ whole genome shotgun (WGS) entry which is preliminary data.</text>
</comment>
<sequence>MTVPGQPSAARPGPAARPAARPAPGAWWSPLYAPARPRGRVLLFPHSGGGPHALLPLAAALGEEAEVLGLTLPGRDHRFAEPPASRVAGVLGSVEREVLPLPPLPTAFFGCSLGALLAVHVAARFPGLPAGLVLAAQSPGSRRRWVDEAETEEELLRVFDLAGGLPPAVLGDPETRAGLLARLRADLRLGAEAGRDFGRLRAACPLTVFGGRLDPLVPVDCLPGWAAQTGAECRVVPLEGGHFAFLAPENRPRVAAALLAALRAGD</sequence>
<comment type="similarity">
    <text evidence="1">Belongs to the thioesterase family.</text>
</comment>
<evidence type="ECO:0000256" key="2">
    <source>
        <dbReference type="SAM" id="MobiDB-lite"/>
    </source>
</evidence>
<gene>
    <name evidence="4" type="ORF">D7294_02290</name>
</gene>
<proteinExistence type="inferred from homology"/>
<dbReference type="InterPro" id="IPR029058">
    <property type="entry name" value="AB_hydrolase_fold"/>
</dbReference>
<organism evidence="4 5">
    <name type="scientific">Streptomyces hoynatensis</name>
    <dbReference type="NCBI Taxonomy" id="1141874"/>
    <lineage>
        <taxon>Bacteria</taxon>
        <taxon>Bacillati</taxon>
        <taxon>Actinomycetota</taxon>
        <taxon>Actinomycetes</taxon>
        <taxon>Kitasatosporales</taxon>
        <taxon>Streptomycetaceae</taxon>
        <taxon>Streptomyces</taxon>
    </lineage>
</organism>
<dbReference type="SUPFAM" id="SSF53474">
    <property type="entry name" value="alpha/beta-Hydrolases"/>
    <property type="match status" value="1"/>
</dbReference>
<protein>
    <submittedName>
        <fullName evidence="4">Thioesterase</fullName>
    </submittedName>
</protein>
<dbReference type="InterPro" id="IPR001031">
    <property type="entry name" value="Thioesterase"/>
</dbReference>
<name>A0A3A9ZFZ1_9ACTN</name>
<evidence type="ECO:0000313" key="5">
    <source>
        <dbReference type="Proteomes" id="UP000272474"/>
    </source>
</evidence>
<dbReference type="PANTHER" id="PTHR11487">
    <property type="entry name" value="THIOESTERASE"/>
    <property type="match status" value="1"/>
</dbReference>
<evidence type="ECO:0000313" key="4">
    <source>
        <dbReference type="EMBL" id="RKN47291.1"/>
    </source>
</evidence>
<dbReference type="Pfam" id="PF00975">
    <property type="entry name" value="Thioesterase"/>
    <property type="match status" value="1"/>
</dbReference>
<dbReference type="InterPro" id="IPR012223">
    <property type="entry name" value="TEII"/>
</dbReference>
<dbReference type="AlphaFoldDB" id="A0A3A9ZFZ1"/>